<dbReference type="Pfam" id="PF00059">
    <property type="entry name" value="Lectin_C"/>
    <property type="match status" value="1"/>
</dbReference>
<evidence type="ECO:0000256" key="1">
    <source>
        <dbReference type="ARBA" id="ARBA00004167"/>
    </source>
</evidence>
<evidence type="ECO:0000256" key="2">
    <source>
        <dbReference type="ARBA" id="ARBA00022692"/>
    </source>
</evidence>
<dbReference type="InterPro" id="IPR000421">
    <property type="entry name" value="FA58C"/>
</dbReference>
<dbReference type="GeneID" id="116301675"/>
<dbReference type="PROSITE" id="PS01285">
    <property type="entry name" value="FA58C_1"/>
    <property type="match status" value="3"/>
</dbReference>
<name>A0A6P8IIC7_ACTTE</name>
<dbReference type="InParanoid" id="A0A6P8IIC7"/>
<dbReference type="SUPFAM" id="SSF82895">
    <property type="entry name" value="TSP-1 type 1 repeat"/>
    <property type="match status" value="2"/>
</dbReference>
<dbReference type="Pfam" id="PF00092">
    <property type="entry name" value="VWA"/>
    <property type="match status" value="2"/>
</dbReference>
<dbReference type="GO" id="GO:0016020">
    <property type="term" value="C:membrane"/>
    <property type="evidence" value="ECO:0007669"/>
    <property type="project" value="UniProtKB-SubCell"/>
</dbReference>
<dbReference type="Gene3D" id="2.60.120.260">
    <property type="entry name" value="Galactose-binding domain-like"/>
    <property type="match status" value="4"/>
</dbReference>
<protein>
    <submittedName>
        <fullName evidence="12">Uncharacterized protein LOC116301675</fullName>
    </submittedName>
</protein>
<feature type="domain" description="F5/8 type C" evidence="8">
    <location>
        <begin position="649"/>
        <end position="799"/>
    </location>
</feature>
<dbReference type="SMART" id="SM00327">
    <property type="entry name" value="VWA"/>
    <property type="match status" value="2"/>
</dbReference>
<keyword evidence="2" id="KW-0812">Transmembrane</keyword>
<dbReference type="Pfam" id="PF00754">
    <property type="entry name" value="F5_F8_type_C"/>
    <property type="match status" value="4"/>
</dbReference>
<gene>
    <name evidence="12" type="primary">LOC116301675</name>
</gene>
<dbReference type="SMART" id="SM00034">
    <property type="entry name" value="CLECT"/>
    <property type="match status" value="1"/>
</dbReference>
<dbReference type="Pfam" id="PF00090">
    <property type="entry name" value="TSP_1"/>
    <property type="match status" value="2"/>
</dbReference>
<dbReference type="FunFam" id="2.20.100.10:FF:000007">
    <property type="entry name" value="Thrombospondin 1"/>
    <property type="match status" value="1"/>
</dbReference>
<dbReference type="RefSeq" id="XP_031566626.1">
    <property type="nucleotide sequence ID" value="XM_031710766.1"/>
</dbReference>
<dbReference type="Proteomes" id="UP000515163">
    <property type="component" value="Unplaced"/>
</dbReference>
<keyword evidence="6" id="KW-1015">Disulfide bond</keyword>
<dbReference type="SUPFAM" id="SSF49785">
    <property type="entry name" value="Galactose-binding domain-like"/>
    <property type="match status" value="4"/>
</dbReference>
<evidence type="ECO:0000313" key="11">
    <source>
        <dbReference type="Proteomes" id="UP000515163"/>
    </source>
</evidence>
<dbReference type="InterPro" id="IPR016187">
    <property type="entry name" value="CTDL_fold"/>
</dbReference>
<evidence type="ECO:0000259" key="10">
    <source>
        <dbReference type="PROSITE" id="PS50234"/>
    </source>
</evidence>
<dbReference type="InterPro" id="IPR000884">
    <property type="entry name" value="TSP1_rpt"/>
</dbReference>
<evidence type="ECO:0000259" key="9">
    <source>
        <dbReference type="PROSITE" id="PS50041"/>
    </source>
</evidence>
<evidence type="ECO:0000256" key="7">
    <source>
        <dbReference type="SAM" id="SignalP"/>
    </source>
</evidence>
<dbReference type="PANTHER" id="PTHR24543:SF325">
    <property type="entry name" value="F5_8 TYPE C DOMAIN-CONTAINING PROTEIN"/>
    <property type="match status" value="1"/>
</dbReference>
<dbReference type="PANTHER" id="PTHR24543">
    <property type="entry name" value="MULTICOPPER OXIDASE-RELATED"/>
    <property type="match status" value="1"/>
</dbReference>
<feature type="signal peptide" evidence="7">
    <location>
        <begin position="1"/>
        <end position="21"/>
    </location>
</feature>
<dbReference type="SUPFAM" id="SSF56436">
    <property type="entry name" value="C-type lectin-like"/>
    <property type="match status" value="1"/>
</dbReference>
<keyword evidence="7" id="KW-0732">Signal</keyword>
<dbReference type="OrthoDB" id="2015116at2759"/>
<dbReference type="PROSITE" id="PS50041">
    <property type="entry name" value="C_TYPE_LECTIN_2"/>
    <property type="match status" value="1"/>
</dbReference>
<dbReference type="Gene3D" id="3.10.100.10">
    <property type="entry name" value="Mannose-Binding Protein A, subunit A"/>
    <property type="match status" value="1"/>
</dbReference>
<dbReference type="PRINTS" id="PR01705">
    <property type="entry name" value="TSP1REPEAT"/>
</dbReference>
<evidence type="ECO:0000256" key="5">
    <source>
        <dbReference type="ARBA" id="ARBA00023136"/>
    </source>
</evidence>
<dbReference type="CDD" id="cd00057">
    <property type="entry name" value="FA58C"/>
    <property type="match status" value="4"/>
</dbReference>
<feature type="domain" description="F5/8 type C" evidence="8">
    <location>
        <begin position="811"/>
        <end position="953"/>
    </location>
</feature>
<dbReference type="Gene3D" id="2.20.100.10">
    <property type="entry name" value="Thrombospondin type-1 (TSP1) repeat"/>
    <property type="match status" value="2"/>
</dbReference>
<evidence type="ECO:0000256" key="4">
    <source>
        <dbReference type="ARBA" id="ARBA00022989"/>
    </source>
</evidence>
<dbReference type="InterPro" id="IPR018247">
    <property type="entry name" value="EF_Hand_1_Ca_BS"/>
</dbReference>
<comment type="subcellular location">
    <subcellularLocation>
        <location evidence="1">Membrane</location>
        <topology evidence="1">Single-pass membrane protein</topology>
    </subcellularLocation>
</comment>
<dbReference type="InterPro" id="IPR008979">
    <property type="entry name" value="Galactose-bd-like_sf"/>
</dbReference>
<dbReference type="InterPro" id="IPR001304">
    <property type="entry name" value="C-type_lectin-like"/>
</dbReference>
<dbReference type="FunFam" id="2.60.120.260:FF:000016">
    <property type="entry name" value="Contactin-associated protein-like 4 isoform 1"/>
    <property type="match status" value="4"/>
</dbReference>
<dbReference type="InterPro" id="IPR036465">
    <property type="entry name" value="vWFA_dom_sf"/>
</dbReference>
<dbReference type="InterPro" id="IPR002035">
    <property type="entry name" value="VWF_A"/>
</dbReference>
<accession>A0A6P8IIC7</accession>
<feature type="chain" id="PRO_5028184616" evidence="7">
    <location>
        <begin position="22"/>
        <end position="1498"/>
    </location>
</feature>
<feature type="domain" description="F5/8 type C" evidence="8">
    <location>
        <begin position="965"/>
        <end position="1116"/>
    </location>
</feature>
<feature type="domain" description="C-type lectin" evidence="9">
    <location>
        <begin position="1369"/>
        <end position="1483"/>
    </location>
</feature>
<dbReference type="PROSITE" id="PS50092">
    <property type="entry name" value="TSP1"/>
    <property type="match status" value="2"/>
</dbReference>
<evidence type="ECO:0000256" key="3">
    <source>
        <dbReference type="ARBA" id="ARBA00022737"/>
    </source>
</evidence>
<dbReference type="PROSITE" id="PS00018">
    <property type="entry name" value="EF_HAND_1"/>
    <property type="match status" value="1"/>
</dbReference>
<keyword evidence="4" id="KW-1133">Transmembrane helix</keyword>
<dbReference type="SMART" id="SM00231">
    <property type="entry name" value="FA58C"/>
    <property type="match status" value="4"/>
</dbReference>
<evidence type="ECO:0000259" key="8">
    <source>
        <dbReference type="PROSITE" id="PS50022"/>
    </source>
</evidence>
<dbReference type="InterPro" id="IPR016186">
    <property type="entry name" value="C-type_lectin-like/link_sf"/>
</dbReference>
<dbReference type="CDD" id="cd00037">
    <property type="entry name" value="CLECT"/>
    <property type="match status" value="1"/>
</dbReference>
<dbReference type="InterPro" id="IPR036383">
    <property type="entry name" value="TSP1_rpt_sf"/>
</dbReference>
<keyword evidence="11" id="KW-1185">Reference proteome</keyword>
<evidence type="ECO:0000256" key="6">
    <source>
        <dbReference type="ARBA" id="ARBA00023157"/>
    </source>
</evidence>
<keyword evidence="3" id="KW-0677">Repeat</keyword>
<dbReference type="PROSITE" id="PS01286">
    <property type="entry name" value="FA58C_2"/>
    <property type="match status" value="1"/>
</dbReference>
<dbReference type="PRINTS" id="PR00453">
    <property type="entry name" value="VWFADOMAIN"/>
</dbReference>
<keyword evidence="5" id="KW-0472">Membrane</keyword>
<feature type="domain" description="VWFA" evidence="10">
    <location>
        <begin position="291"/>
        <end position="468"/>
    </location>
</feature>
<feature type="domain" description="F5/8 type C" evidence="8">
    <location>
        <begin position="485"/>
        <end position="637"/>
    </location>
</feature>
<dbReference type="SUPFAM" id="SSF53300">
    <property type="entry name" value="vWA-like"/>
    <property type="match status" value="2"/>
</dbReference>
<evidence type="ECO:0000313" key="12">
    <source>
        <dbReference type="RefSeq" id="XP_031566626.1"/>
    </source>
</evidence>
<proteinExistence type="predicted"/>
<dbReference type="KEGG" id="aten:116301675"/>
<dbReference type="PROSITE" id="PS50234">
    <property type="entry name" value="VWFA"/>
    <property type="match status" value="2"/>
</dbReference>
<organism evidence="11 12">
    <name type="scientific">Actinia tenebrosa</name>
    <name type="common">Australian red waratah sea anemone</name>
    <dbReference type="NCBI Taxonomy" id="6105"/>
    <lineage>
        <taxon>Eukaryota</taxon>
        <taxon>Metazoa</taxon>
        <taxon>Cnidaria</taxon>
        <taxon>Anthozoa</taxon>
        <taxon>Hexacorallia</taxon>
        <taxon>Actiniaria</taxon>
        <taxon>Actiniidae</taxon>
        <taxon>Actinia</taxon>
    </lineage>
</organism>
<sequence>MRLMMINQVLLLLGLAEVVLGALPHTTCKRSYEKIGGFAEVDDDTRALNTLLLSDTMATSDVNDGHILDWDEWEASIHSLACRCAAKTRERGWKVFGLQNFGECWSGPGAEQRYNMHGAGSPTYQYLKLPLKPCDKTLDQECTGGLNVNYIYRLKGEPDINGGYASWSTWSKCSSPCGGGSKMRKRSCTSPKPEGKGRDCSQLGPNTQTMSCNIQSCPTTSPGAGDVDGGWSAWLPWSPCSVTCGGGSQIRKRTCTNPLPQGSGRVCLGKDEESRACSEHPCNPPCMKALDLGIILDGSGSVKQSNFQKALQFLSTLVSHLRVSPSGTHVGMITYNSIPTLEFTPAETHYHHLTPLKHRIGLVRYRGGWTFTDKALSLAGQSLFTTHGGDRRGVPNVLIVLTDGMTSSSSVPYPEVLKPLQAKGVRILAVGIGVGVRYIELLQIAMGDPHYVVQVPNFDALKNKINTILDKTCKAQPPTAPSPECLKKEPLGMSNGGIPSASITASSQLSKNNGPELARLNLKQTGDKAGGWSAKYNDPEQWLQVDFEEPVKITKITTQGREKGNQYMTSYWLSYSEDGEYFEAYRVKEKIVIFKGNHDGTSENPQELKNQVYARYVRIHPKAWKGHISLRVEFYGCRTGFITPPVVPCFKRLGIEKGEILDSQITASSQYSNQTGPENARLYLHAEGARKGGWVAKINDADQWLQADLGPVTKVNIIATQGRQDDRQWVKSYSVSFSQDGIFWEDYRQRNRTTIFSGNSDSHSVVHQVLNPPVYARHIRIHPRKWHQNIAMRMEFYGCRSGFAMPPSPSCVQPLGMMTGSIHNAHITASSYHDQQTQPFYARLRMPVSSWTAKTNDVGQWLRVNLDRVTKVTRIATQGSFNTDQWVTSYTLEYSLDGGHYYKYWYGRVFKGNDDRKSISGHVLQPILITKYLRLQPKTWHGAISLRMELYGCQSEFTPPSPEECMKAFGLENGDVIDAQITASSQLTATSGPSQARLHLHPGPGKAGGWVAKDSNKDQWLAVDFLRIVKISRISSQGRQDEDQWVTSYGIEHSKDGISYKAYQDDKGREKILVGNVDRYEVVSHVLNPPITARYIRIVPKTWYGRIAMRLDFYGCIPGETPVRPPINPPTHPPINPPTHPPINPPTHPPIHPPTHPPIHPPTTIPQTCATNIDLGILLDRSGDVSYQDFQKAKQFVAKLVNKFHVSSYGTRVGVIPYSYYARGLLKFADTYYQNPSSVKRLVSGISYASGPTRTDKALIEANNFLFSHAGGDRPGIPNVLLVITNGNSSPYNIPYSVVLHPLNSKAVKVISVGMSTGKQMPGLLNIAGHQHQNVLGIDDLNAVVSAACSKVPTLAPRPLGCPGGWHPFRSNCYFFHHDNRGYSNWYASKERCRTLGGNLLDIQDNNEWLFVKSHLQPGPSAYGVPKQYFIGMNDNHWEGHWLWQDGSPVYFFKWAGGEPDGGHHENCGTMHANDGFYGDTACTFHHGRFICKRPMTS</sequence>
<feature type="domain" description="VWFA" evidence="10">
    <location>
        <begin position="1174"/>
        <end position="1352"/>
    </location>
</feature>
<reference evidence="12" key="1">
    <citation type="submission" date="2025-08" db="UniProtKB">
        <authorList>
            <consortium name="RefSeq"/>
        </authorList>
    </citation>
    <scope>IDENTIFICATION</scope>
</reference>
<dbReference type="Gene3D" id="3.40.50.410">
    <property type="entry name" value="von Willebrand factor, type A domain"/>
    <property type="match status" value="2"/>
</dbReference>
<dbReference type="SMART" id="SM00209">
    <property type="entry name" value="TSP1"/>
    <property type="match status" value="2"/>
</dbReference>
<dbReference type="FunFam" id="2.20.100.10:FF:000001">
    <property type="entry name" value="semaphorin-5A isoform X1"/>
    <property type="match status" value="1"/>
</dbReference>
<dbReference type="PROSITE" id="PS50022">
    <property type="entry name" value="FA58C_3"/>
    <property type="match status" value="4"/>
</dbReference>
<dbReference type="CDD" id="cd01450">
    <property type="entry name" value="vWFA_subfamily_ECM"/>
    <property type="match status" value="2"/>
</dbReference>